<comment type="caution">
    <text evidence="1">The sequence shown here is derived from an EMBL/GenBank/DDBJ whole genome shotgun (WGS) entry which is preliminary data.</text>
</comment>
<evidence type="ECO:0000313" key="2">
    <source>
        <dbReference type="Proteomes" id="UP001295684"/>
    </source>
</evidence>
<dbReference type="EMBL" id="CAMPGE010008817">
    <property type="protein sequence ID" value="CAI2367700.1"/>
    <property type="molecule type" value="Genomic_DNA"/>
</dbReference>
<dbReference type="Proteomes" id="UP001295684">
    <property type="component" value="Unassembled WGS sequence"/>
</dbReference>
<organism evidence="1 2">
    <name type="scientific">Euplotes crassus</name>
    <dbReference type="NCBI Taxonomy" id="5936"/>
    <lineage>
        <taxon>Eukaryota</taxon>
        <taxon>Sar</taxon>
        <taxon>Alveolata</taxon>
        <taxon>Ciliophora</taxon>
        <taxon>Intramacronucleata</taxon>
        <taxon>Spirotrichea</taxon>
        <taxon>Hypotrichia</taxon>
        <taxon>Euplotida</taxon>
        <taxon>Euplotidae</taxon>
        <taxon>Moneuplotes</taxon>
    </lineage>
</organism>
<sequence>MKTKKALEECLVWNQGYLLSLCEVVIKTGVLVCESGGIVCCQSIEIWNSYIFNLTSMNILCRRMKDGLSKTMPSDTAYDKTQTCSTNCDCAVPQTLREESKQDSKNDASCEVVFLFGNPQKSSPKIDFKSLYNT</sequence>
<evidence type="ECO:0000313" key="1">
    <source>
        <dbReference type="EMBL" id="CAI2367700.1"/>
    </source>
</evidence>
<accession>A0AAD1UIR5</accession>
<gene>
    <name evidence="1" type="ORF">ECRASSUSDP1_LOCUS8988</name>
</gene>
<protein>
    <submittedName>
        <fullName evidence="1">Uncharacterized protein</fullName>
    </submittedName>
</protein>
<proteinExistence type="predicted"/>
<name>A0AAD1UIR5_EUPCR</name>
<reference evidence="1" key="1">
    <citation type="submission" date="2023-07" db="EMBL/GenBank/DDBJ databases">
        <authorList>
            <consortium name="AG Swart"/>
            <person name="Singh M."/>
            <person name="Singh A."/>
            <person name="Seah K."/>
            <person name="Emmerich C."/>
        </authorList>
    </citation>
    <scope>NUCLEOTIDE SEQUENCE</scope>
    <source>
        <strain evidence="1">DP1</strain>
    </source>
</reference>
<dbReference type="AlphaFoldDB" id="A0AAD1UIR5"/>
<keyword evidence="2" id="KW-1185">Reference proteome</keyword>